<dbReference type="RefSeq" id="WP_226182552.1">
    <property type="nucleotide sequence ID" value="NZ_JAJADQ010000001.1"/>
</dbReference>
<sequence>MALFVFSFTYWGHHGLGDYARVPLGHGETMEEMNGVTAYFKPIQQLPDYEDAGEVLAYQVRHDMLCAVLDPDSTYYVYNLASKRSQLFADRTAYEAYAHGQDLPRPEEFEDFKRHYIRHWSGWRFWLLA</sequence>
<evidence type="ECO:0000313" key="1">
    <source>
        <dbReference type="EMBL" id="MCB2376534.1"/>
    </source>
</evidence>
<organism evidence="1 2">
    <name type="scientific">Hymenobacter nitidus</name>
    <dbReference type="NCBI Taxonomy" id="2880929"/>
    <lineage>
        <taxon>Bacteria</taxon>
        <taxon>Pseudomonadati</taxon>
        <taxon>Bacteroidota</taxon>
        <taxon>Cytophagia</taxon>
        <taxon>Cytophagales</taxon>
        <taxon>Hymenobacteraceae</taxon>
        <taxon>Hymenobacter</taxon>
    </lineage>
</organism>
<gene>
    <name evidence="1" type="ORF">LGH70_03010</name>
</gene>
<comment type="caution">
    <text evidence="1">The sequence shown here is derived from an EMBL/GenBank/DDBJ whole genome shotgun (WGS) entry which is preliminary data.</text>
</comment>
<dbReference type="Proteomes" id="UP001165297">
    <property type="component" value="Unassembled WGS sequence"/>
</dbReference>
<name>A0ABS8AAV4_9BACT</name>
<keyword evidence="2" id="KW-1185">Reference proteome</keyword>
<protein>
    <submittedName>
        <fullName evidence="1">Uncharacterized protein</fullName>
    </submittedName>
</protein>
<accession>A0ABS8AAV4</accession>
<dbReference type="EMBL" id="JAJADQ010000001">
    <property type="protein sequence ID" value="MCB2376534.1"/>
    <property type="molecule type" value="Genomic_DNA"/>
</dbReference>
<reference evidence="1" key="1">
    <citation type="submission" date="2021-10" db="EMBL/GenBank/DDBJ databases">
        <authorList>
            <person name="Dean J.D."/>
            <person name="Kim M.K."/>
            <person name="Newey C.N."/>
            <person name="Stoker T.S."/>
            <person name="Thompson D.W."/>
            <person name="Grose J.H."/>
        </authorList>
    </citation>
    <scope>NUCLEOTIDE SEQUENCE</scope>
    <source>
        <strain evidence="1">BT635</strain>
    </source>
</reference>
<proteinExistence type="predicted"/>
<evidence type="ECO:0000313" key="2">
    <source>
        <dbReference type="Proteomes" id="UP001165297"/>
    </source>
</evidence>